<accession>B8BR79</accession>
<keyword evidence="2" id="KW-1185">Reference proteome</keyword>
<dbReference type="Proteomes" id="UP000001449">
    <property type="component" value="Chromosome 1"/>
</dbReference>
<dbReference type="InParanoid" id="B8BR79"/>
<evidence type="ECO:0008006" key="3">
    <source>
        <dbReference type="Google" id="ProtNLM"/>
    </source>
</evidence>
<sequence length="106" mass="11881">MNAEEKNNTWDGGLKYAFTIPAEQAPLGGCNAYENVYFLKLNDTDGDDIDHFKLGEAEVSGIAWKPCKEVLRALNAEDQGYAPRTKQYVAAMEKELRRILGDCCMM</sequence>
<reference evidence="1 2" key="2">
    <citation type="journal article" date="2008" name="Nature">
        <title>The Phaeodactylum genome reveals the evolutionary history of diatom genomes.</title>
        <authorList>
            <person name="Bowler C."/>
            <person name="Allen A.E."/>
            <person name="Badger J.H."/>
            <person name="Grimwood J."/>
            <person name="Jabbari K."/>
            <person name="Kuo A."/>
            <person name="Maheswari U."/>
            <person name="Martens C."/>
            <person name="Maumus F."/>
            <person name="Otillar R.P."/>
            <person name="Rayko E."/>
            <person name="Salamov A."/>
            <person name="Vandepoele K."/>
            <person name="Beszteri B."/>
            <person name="Gruber A."/>
            <person name="Heijde M."/>
            <person name="Katinka M."/>
            <person name="Mock T."/>
            <person name="Valentin K."/>
            <person name="Verret F."/>
            <person name="Berges J.A."/>
            <person name="Brownlee C."/>
            <person name="Cadoret J.P."/>
            <person name="Chiovitti A."/>
            <person name="Choi C.J."/>
            <person name="Coesel S."/>
            <person name="De Martino A."/>
            <person name="Detter J.C."/>
            <person name="Durkin C."/>
            <person name="Falciatore A."/>
            <person name="Fournet J."/>
            <person name="Haruta M."/>
            <person name="Huysman M.J."/>
            <person name="Jenkins B.D."/>
            <person name="Jiroutova K."/>
            <person name="Jorgensen R.E."/>
            <person name="Joubert Y."/>
            <person name="Kaplan A."/>
            <person name="Kroger N."/>
            <person name="Kroth P.G."/>
            <person name="La Roche J."/>
            <person name="Lindquist E."/>
            <person name="Lommer M."/>
            <person name="Martin-Jezequel V."/>
            <person name="Lopez P.J."/>
            <person name="Lucas S."/>
            <person name="Mangogna M."/>
            <person name="McGinnis K."/>
            <person name="Medlin L.K."/>
            <person name="Montsant A."/>
            <person name="Oudot-Le Secq M.P."/>
            <person name="Napoli C."/>
            <person name="Obornik M."/>
            <person name="Parker M.S."/>
            <person name="Petit J.L."/>
            <person name="Porcel B.M."/>
            <person name="Poulsen N."/>
            <person name="Robison M."/>
            <person name="Rychlewski L."/>
            <person name="Rynearson T.A."/>
            <person name="Schmutz J."/>
            <person name="Shapiro H."/>
            <person name="Siaut M."/>
            <person name="Stanley M."/>
            <person name="Sussman M.R."/>
            <person name="Taylor A.R."/>
            <person name="Vardi A."/>
            <person name="von Dassow P."/>
            <person name="Vyverman W."/>
            <person name="Willis A."/>
            <person name="Wyrwicz L.S."/>
            <person name="Rokhsar D.S."/>
            <person name="Weissenbach J."/>
            <person name="Armbrust E.V."/>
            <person name="Green B.R."/>
            <person name="Van de Peer Y."/>
            <person name="Grigoriev I.V."/>
        </authorList>
    </citation>
    <scope>NUCLEOTIDE SEQUENCE [LARGE SCALE GENOMIC DNA]</scope>
    <source>
        <strain evidence="1 2">CCMP1335</strain>
    </source>
</reference>
<name>B8BR79_THAPS</name>
<evidence type="ECO:0000313" key="2">
    <source>
        <dbReference type="Proteomes" id="UP000001449"/>
    </source>
</evidence>
<proteinExistence type="predicted"/>
<reference evidence="1 2" key="1">
    <citation type="journal article" date="2004" name="Science">
        <title>The genome of the diatom Thalassiosira pseudonana: ecology, evolution, and metabolism.</title>
        <authorList>
            <person name="Armbrust E.V."/>
            <person name="Berges J.A."/>
            <person name="Bowler C."/>
            <person name="Green B.R."/>
            <person name="Martinez D."/>
            <person name="Putnam N.H."/>
            <person name="Zhou S."/>
            <person name="Allen A.E."/>
            <person name="Apt K.E."/>
            <person name="Bechner M."/>
            <person name="Brzezinski M.A."/>
            <person name="Chaal B.K."/>
            <person name="Chiovitti A."/>
            <person name="Davis A.K."/>
            <person name="Demarest M.S."/>
            <person name="Detter J.C."/>
            <person name="Glavina T."/>
            <person name="Goodstein D."/>
            <person name="Hadi M.Z."/>
            <person name="Hellsten U."/>
            <person name="Hildebrand M."/>
            <person name="Jenkins B.D."/>
            <person name="Jurka J."/>
            <person name="Kapitonov V.V."/>
            <person name="Kroger N."/>
            <person name="Lau W.W."/>
            <person name="Lane T.W."/>
            <person name="Larimer F.W."/>
            <person name="Lippmeier J.C."/>
            <person name="Lucas S."/>
            <person name="Medina M."/>
            <person name="Montsant A."/>
            <person name="Obornik M."/>
            <person name="Parker M.S."/>
            <person name="Palenik B."/>
            <person name="Pazour G.J."/>
            <person name="Richardson P.M."/>
            <person name="Rynearson T.A."/>
            <person name="Saito M.A."/>
            <person name="Schwartz D.C."/>
            <person name="Thamatrakoln K."/>
            <person name="Valentin K."/>
            <person name="Vardi A."/>
            <person name="Wilkerson F.P."/>
            <person name="Rokhsar D.S."/>
        </authorList>
    </citation>
    <scope>NUCLEOTIDE SEQUENCE [LARGE SCALE GENOMIC DNA]</scope>
    <source>
        <strain evidence="1 2">CCMP1335</strain>
    </source>
</reference>
<dbReference type="eggNOG" id="ENOG502RUJU">
    <property type="taxonomic scope" value="Eukaryota"/>
</dbReference>
<dbReference type="KEGG" id="tps:THAPSDRAFT_1533"/>
<dbReference type="GeneID" id="7443109"/>
<dbReference type="AlphaFoldDB" id="B8BR79"/>
<dbReference type="HOGENOM" id="CLU_2228605_0_0_1"/>
<dbReference type="RefSeq" id="XP_002286276.1">
    <property type="nucleotide sequence ID" value="XM_002286240.1"/>
</dbReference>
<dbReference type="PaxDb" id="35128-Thaps1533"/>
<gene>
    <name evidence="1" type="ORF">THAPSDRAFT_1533</name>
</gene>
<organism evidence="1 2">
    <name type="scientific">Thalassiosira pseudonana</name>
    <name type="common">Marine diatom</name>
    <name type="synonym">Cyclotella nana</name>
    <dbReference type="NCBI Taxonomy" id="35128"/>
    <lineage>
        <taxon>Eukaryota</taxon>
        <taxon>Sar</taxon>
        <taxon>Stramenopiles</taxon>
        <taxon>Ochrophyta</taxon>
        <taxon>Bacillariophyta</taxon>
        <taxon>Coscinodiscophyceae</taxon>
        <taxon>Thalassiosirophycidae</taxon>
        <taxon>Thalassiosirales</taxon>
        <taxon>Thalassiosiraceae</taxon>
        <taxon>Thalassiosira</taxon>
    </lineage>
</organism>
<evidence type="ECO:0000313" key="1">
    <source>
        <dbReference type="EMBL" id="EED95917.1"/>
    </source>
</evidence>
<dbReference type="EMBL" id="CM000638">
    <property type="protein sequence ID" value="EED95917.1"/>
    <property type="molecule type" value="Genomic_DNA"/>
</dbReference>
<protein>
    <recommendedName>
        <fullName evidence="3">Nudix hydrolase domain-containing protein</fullName>
    </recommendedName>
</protein>